<keyword evidence="2" id="KW-1185">Reference proteome</keyword>
<evidence type="ECO:0000313" key="1">
    <source>
        <dbReference type="EMBL" id="MFD1431298.1"/>
    </source>
</evidence>
<evidence type="ECO:0000313" key="2">
    <source>
        <dbReference type="Proteomes" id="UP001597192"/>
    </source>
</evidence>
<proteinExistence type="predicted"/>
<dbReference type="RefSeq" id="WP_125696562.1">
    <property type="nucleotide sequence ID" value="NZ_JBHTOG010000003.1"/>
</dbReference>
<comment type="caution">
    <text evidence="1">The sequence shown here is derived from an EMBL/GenBank/DDBJ whole genome shotgun (WGS) entry which is preliminary data.</text>
</comment>
<gene>
    <name evidence="1" type="ORF">ACFQ47_01065</name>
</gene>
<reference evidence="2" key="1">
    <citation type="journal article" date="2019" name="Int. J. Syst. Evol. Microbiol.">
        <title>The Global Catalogue of Microorganisms (GCM) 10K type strain sequencing project: providing services to taxonomists for standard genome sequencing and annotation.</title>
        <authorList>
            <consortium name="The Broad Institute Genomics Platform"/>
            <consortium name="The Broad Institute Genome Sequencing Center for Infectious Disease"/>
            <person name="Wu L."/>
            <person name="Ma J."/>
        </authorList>
    </citation>
    <scope>NUCLEOTIDE SEQUENCE [LARGE SCALE GENOMIC DNA]</scope>
    <source>
        <strain evidence="2">CCM 8947</strain>
    </source>
</reference>
<accession>A0ABW4CN41</accession>
<name>A0ABW4CN41_9LACO</name>
<sequence length="310" mass="34536">MMASQDLLMDNWRLLPDDRRRFIFEQLTRYFLSPLLAVDALVPVSVSYFGQVLQTFDALIGGEWLRFVPGQRHVKLGIETPLPTELAGLAESLGLSSQEMRDQLSAPAVVDLPPMLVARSSVASDEEVIGQINLTTQVFRGNHFAYVPYKPTVLSLIEPRTTSLDPAAQEPWPAVLTAGQVVLRLASSHHYQVALKHRWTKAALVKQLGGFGFALPTARDYEWLLGGGFLQLFAWGNAVPETLPAYLPNRFGLTFPTQRSSAELTQGDEVAAAPYQKGDSLLKLSPFYRAAVAQPFEQQRYRKLVRIELN</sequence>
<dbReference type="Proteomes" id="UP001597192">
    <property type="component" value="Unassembled WGS sequence"/>
</dbReference>
<protein>
    <submittedName>
        <fullName evidence="1">Uncharacterized protein</fullName>
    </submittedName>
</protein>
<organism evidence="1 2">
    <name type="scientific">Lacticaseibacillus yichunensis</name>
    <dbReference type="NCBI Taxonomy" id="2486015"/>
    <lineage>
        <taxon>Bacteria</taxon>
        <taxon>Bacillati</taxon>
        <taxon>Bacillota</taxon>
        <taxon>Bacilli</taxon>
        <taxon>Lactobacillales</taxon>
        <taxon>Lactobacillaceae</taxon>
        <taxon>Lacticaseibacillus</taxon>
    </lineage>
</organism>
<dbReference type="EMBL" id="JBHTOG010000003">
    <property type="protein sequence ID" value="MFD1431298.1"/>
    <property type="molecule type" value="Genomic_DNA"/>
</dbReference>